<dbReference type="CDD" id="cd01396">
    <property type="entry name" value="MeCP2_MBD"/>
    <property type="match status" value="1"/>
</dbReference>
<keyword evidence="13" id="KW-1185">Reference proteome</keyword>
<dbReference type="PROSITE" id="PS50982">
    <property type="entry name" value="MBD"/>
    <property type="match status" value="1"/>
</dbReference>
<evidence type="ECO:0000256" key="2">
    <source>
        <dbReference type="ARBA" id="ARBA00022723"/>
    </source>
</evidence>
<accession>A0AAV6Y2G8</accession>
<keyword evidence="3" id="KW-0863">Zinc-finger</keyword>
<dbReference type="Gene3D" id="3.30.890.10">
    <property type="entry name" value="Methyl-cpg-binding Protein 2, Chain A"/>
    <property type="match status" value="1"/>
</dbReference>
<evidence type="ECO:0000256" key="1">
    <source>
        <dbReference type="ARBA" id="ARBA00004123"/>
    </source>
</evidence>
<name>A0AAV6Y2G8_9LAMI</name>
<evidence type="ECO:0000256" key="4">
    <source>
        <dbReference type="ARBA" id="ARBA00022833"/>
    </source>
</evidence>
<feature type="region of interest" description="Disordered" evidence="9">
    <location>
        <begin position="1"/>
        <end position="24"/>
    </location>
</feature>
<keyword evidence="7" id="KW-0804">Transcription</keyword>
<dbReference type="Pfam" id="PF01429">
    <property type="entry name" value="MBD"/>
    <property type="match status" value="1"/>
</dbReference>
<comment type="caution">
    <text evidence="12">The sequence shown here is derived from an EMBL/GenBank/DDBJ whole genome shotgun (WGS) entry which is preliminary data.</text>
</comment>
<evidence type="ECO:0000313" key="13">
    <source>
        <dbReference type="Proteomes" id="UP000826271"/>
    </source>
</evidence>
<organism evidence="12 13">
    <name type="scientific">Buddleja alternifolia</name>
    <dbReference type="NCBI Taxonomy" id="168488"/>
    <lineage>
        <taxon>Eukaryota</taxon>
        <taxon>Viridiplantae</taxon>
        <taxon>Streptophyta</taxon>
        <taxon>Embryophyta</taxon>
        <taxon>Tracheophyta</taxon>
        <taxon>Spermatophyta</taxon>
        <taxon>Magnoliopsida</taxon>
        <taxon>eudicotyledons</taxon>
        <taxon>Gunneridae</taxon>
        <taxon>Pentapetalae</taxon>
        <taxon>asterids</taxon>
        <taxon>lamiids</taxon>
        <taxon>Lamiales</taxon>
        <taxon>Scrophulariaceae</taxon>
        <taxon>Buddlejeae</taxon>
        <taxon>Buddleja</taxon>
    </lineage>
</organism>
<dbReference type="SMART" id="SM00391">
    <property type="entry name" value="MBD"/>
    <property type="match status" value="1"/>
</dbReference>
<dbReference type="EMBL" id="WHWC01000002">
    <property type="protein sequence ID" value="KAG8389396.1"/>
    <property type="molecule type" value="Genomic_DNA"/>
</dbReference>
<evidence type="ECO:0000256" key="7">
    <source>
        <dbReference type="ARBA" id="ARBA00023163"/>
    </source>
</evidence>
<dbReference type="AlphaFoldDB" id="A0AAV6Y2G8"/>
<keyword evidence="2" id="KW-0479">Metal-binding</keyword>
<evidence type="ECO:0000313" key="12">
    <source>
        <dbReference type="EMBL" id="KAG8389396.1"/>
    </source>
</evidence>
<gene>
    <name evidence="12" type="ORF">BUALT_Bualt02G0224800</name>
</gene>
<dbReference type="InterPro" id="IPR011124">
    <property type="entry name" value="Znf_CW"/>
</dbReference>
<evidence type="ECO:0000256" key="5">
    <source>
        <dbReference type="ARBA" id="ARBA00023015"/>
    </source>
</evidence>
<dbReference type="InterPro" id="IPR001739">
    <property type="entry name" value="Methyl_CpG_DNA-bd"/>
</dbReference>
<evidence type="ECO:0000256" key="3">
    <source>
        <dbReference type="ARBA" id="ARBA00022771"/>
    </source>
</evidence>
<keyword evidence="6" id="KW-0238">DNA-binding</keyword>
<keyword evidence="4" id="KW-0862">Zinc</keyword>
<evidence type="ECO:0000256" key="9">
    <source>
        <dbReference type="SAM" id="MobiDB-lite"/>
    </source>
</evidence>
<dbReference type="PANTHER" id="PTHR12396:SF10">
    <property type="entry name" value="METHYL-CPG-BINDING DOMAIN-CONTAINING PROTEIN 1-RELATED"/>
    <property type="match status" value="1"/>
</dbReference>
<dbReference type="Pfam" id="PF07496">
    <property type="entry name" value="zf-CW"/>
    <property type="match status" value="1"/>
</dbReference>
<dbReference type="GO" id="GO:0008270">
    <property type="term" value="F:zinc ion binding"/>
    <property type="evidence" value="ECO:0007669"/>
    <property type="project" value="UniProtKB-KW"/>
</dbReference>
<sequence>MAEEKHRTPETKEIKKNSKRSSVLGSSVDVWAAQCNNCCKWREIPTEEEYEEIRRNISQDPFTCNKILSFSCDDSSDLEYSSECIWVFDKPNLPKTPPGFKRWLVLRKDHSKMDCYYVTPYGKKLRASTEVATFLGEHPEYKDVALTDFSFTTPKIATDTIPQDVAGKKRSSSQVD</sequence>
<reference evidence="12" key="1">
    <citation type="submission" date="2019-10" db="EMBL/GenBank/DDBJ databases">
        <authorList>
            <person name="Zhang R."/>
            <person name="Pan Y."/>
            <person name="Wang J."/>
            <person name="Ma R."/>
            <person name="Yu S."/>
        </authorList>
    </citation>
    <scope>NUCLEOTIDE SEQUENCE</scope>
    <source>
        <strain evidence="12">LA-IB0</strain>
        <tissue evidence="12">Leaf</tissue>
    </source>
</reference>
<feature type="compositionally biased region" description="Basic and acidic residues" evidence="9">
    <location>
        <begin position="1"/>
        <end position="16"/>
    </location>
</feature>
<dbReference type="Proteomes" id="UP000826271">
    <property type="component" value="Unassembled WGS sequence"/>
</dbReference>
<keyword evidence="5" id="KW-0805">Transcription regulation</keyword>
<dbReference type="PROSITE" id="PS51050">
    <property type="entry name" value="ZF_CW"/>
    <property type="match status" value="1"/>
</dbReference>
<comment type="subcellular location">
    <subcellularLocation>
        <location evidence="1">Nucleus</location>
    </subcellularLocation>
</comment>
<evidence type="ECO:0000256" key="8">
    <source>
        <dbReference type="ARBA" id="ARBA00023242"/>
    </source>
</evidence>
<dbReference type="PANTHER" id="PTHR12396">
    <property type="entry name" value="METHYL-CPG BINDING PROTEIN, MBD"/>
    <property type="match status" value="1"/>
</dbReference>
<evidence type="ECO:0000259" key="11">
    <source>
        <dbReference type="PROSITE" id="PS51050"/>
    </source>
</evidence>
<feature type="domain" description="CW-type" evidence="11">
    <location>
        <begin position="25"/>
        <end position="80"/>
    </location>
</feature>
<dbReference type="GO" id="GO:0003677">
    <property type="term" value="F:DNA binding"/>
    <property type="evidence" value="ECO:0007669"/>
    <property type="project" value="UniProtKB-KW"/>
</dbReference>
<protein>
    <submittedName>
        <fullName evidence="12">Uncharacterized protein</fullName>
    </submittedName>
</protein>
<feature type="domain" description="MBD" evidence="10">
    <location>
        <begin position="86"/>
        <end position="156"/>
    </location>
</feature>
<proteinExistence type="predicted"/>
<dbReference type="SUPFAM" id="SSF54171">
    <property type="entry name" value="DNA-binding domain"/>
    <property type="match status" value="1"/>
</dbReference>
<dbReference type="InterPro" id="IPR016177">
    <property type="entry name" value="DNA-bd_dom_sf"/>
</dbReference>
<evidence type="ECO:0000256" key="6">
    <source>
        <dbReference type="ARBA" id="ARBA00023125"/>
    </source>
</evidence>
<keyword evidence="8" id="KW-0539">Nucleus</keyword>
<evidence type="ECO:0000259" key="10">
    <source>
        <dbReference type="PROSITE" id="PS50982"/>
    </source>
</evidence>
<dbReference type="GO" id="GO:0005634">
    <property type="term" value="C:nucleus"/>
    <property type="evidence" value="ECO:0007669"/>
    <property type="project" value="UniProtKB-SubCell"/>
</dbReference>